<gene>
    <name evidence="2" type="ORF">Tco_0773531</name>
</gene>
<evidence type="ECO:0000313" key="3">
    <source>
        <dbReference type="Proteomes" id="UP001151760"/>
    </source>
</evidence>
<evidence type="ECO:0000313" key="2">
    <source>
        <dbReference type="EMBL" id="GJS90895.1"/>
    </source>
</evidence>
<protein>
    <recommendedName>
        <fullName evidence="4">Reverse transcriptase domain-containing protein</fullName>
    </recommendedName>
</protein>
<proteinExistence type="predicted"/>
<evidence type="ECO:0008006" key="4">
    <source>
        <dbReference type="Google" id="ProtNLM"/>
    </source>
</evidence>
<dbReference type="EMBL" id="BQNB010011463">
    <property type="protein sequence ID" value="GJS90895.1"/>
    <property type="molecule type" value="Genomic_DNA"/>
</dbReference>
<dbReference type="Proteomes" id="UP001151760">
    <property type="component" value="Unassembled WGS sequence"/>
</dbReference>
<name>A0ABQ4ZPH2_9ASTR</name>
<feature type="compositionally biased region" description="Gly residues" evidence="1">
    <location>
        <begin position="386"/>
        <end position="406"/>
    </location>
</feature>
<comment type="caution">
    <text evidence="2">The sequence shown here is derived from an EMBL/GenBank/DDBJ whole genome shotgun (WGS) entry which is preliminary data.</text>
</comment>
<feature type="region of interest" description="Disordered" evidence="1">
    <location>
        <begin position="374"/>
        <end position="415"/>
    </location>
</feature>
<reference evidence="2" key="2">
    <citation type="submission" date="2022-01" db="EMBL/GenBank/DDBJ databases">
        <authorList>
            <person name="Yamashiro T."/>
            <person name="Shiraishi A."/>
            <person name="Satake H."/>
            <person name="Nakayama K."/>
        </authorList>
    </citation>
    <scope>NUCLEOTIDE SEQUENCE</scope>
</reference>
<evidence type="ECO:0000256" key="1">
    <source>
        <dbReference type="SAM" id="MobiDB-lite"/>
    </source>
</evidence>
<feature type="compositionally biased region" description="Low complexity" evidence="1">
    <location>
        <begin position="203"/>
        <end position="215"/>
    </location>
</feature>
<feature type="region of interest" description="Disordered" evidence="1">
    <location>
        <begin position="203"/>
        <end position="222"/>
    </location>
</feature>
<sequence length="501" mass="55075">MTALVISVSSDSSNESVGSSIPRVILFGSIPDVILVVPEIPSEVPIAPESGPSEGSLPPVPVAPMVLPLLYSNDSELNIELPERHVSSLPHDAMIARWRSITGQDIPVGRLYRTHLGEPCRALTVRKSVGPLLSHHHSSSGHYTLDHSSSGHTPLVTTIADSSTPSRFVYLQLARTSWYSEAYRYWRFVPLSTMHLLIKSESSAGDSSSESSVGPSRKRCRSPTATMTLHIPTPKALVPARADLLPPRKRFRDSILPKDSVEDDIDADVLADIESDAIAIEAAATMDVKDEIDVGIGFDVRVDKEYEAESSVRGIVKIEMDRVIKPVVADDIAKAASEDYPDLVSTDGSREVMQLGLDVSMQELYNHMHEIPIDRITDDGDNGNSKGNGDGNGRGNGNENGVGNGNGNPNRNDRGVMSVARKCTYHDFVKCQQLNFKGTEGVVRLTRWFEKMETIFHISNCLERELMKLMTKVYCPRNEIQKMATKLWNLIMKGNDLAAYT</sequence>
<reference evidence="2" key="1">
    <citation type="journal article" date="2022" name="Int. J. Mol. Sci.">
        <title>Draft Genome of Tanacetum Coccineum: Genomic Comparison of Closely Related Tanacetum-Family Plants.</title>
        <authorList>
            <person name="Yamashiro T."/>
            <person name="Shiraishi A."/>
            <person name="Nakayama K."/>
            <person name="Satake H."/>
        </authorList>
    </citation>
    <scope>NUCLEOTIDE SEQUENCE</scope>
</reference>
<keyword evidence="3" id="KW-1185">Reference proteome</keyword>
<organism evidence="2 3">
    <name type="scientific">Tanacetum coccineum</name>
    <dbReference type="NCBI Taxonomy" id="301880"/>
    <lineage>
        <taxon>Eukaryota</taxon>
        <taxon>Viridiplantae</taxon>
        <taxon>Streptophyta</taxon>
        <taxon>Embryophyta</taxon>
        <taxon>Tracheophyta</taxon>
        <taxon>Spermatophyta</taxon>
        <taxon>Magnoliopsida</taxon>
        <taxon>eudicotyledons</taxon>
        <taxon>Gunneridae</taxon>
        <taxon>Pentapetalae</taxon>
        <taxon>asterids</taxon>
        <taxon>campanulids</taxon>
        <taxon>Asterales</taxon>
        <taxon>Asteraceae</taxon>
        <taxon>Asteroideae</taxon>
        <taxon>Anthemideae</taxon>
        <taxon>Anthemidinae</taxon>
        <taxon>Tanacetum</taxon>
    </lineage>
</organism>
<accession>A0ABQ4ZPH2</accession>